<keyword evidence="3" id="KW-1003">Cell membrane</keyword>
<dbReference type="Proteomes" id="UP000034175">
    <property type="component" value="Unassembled WGS sequence"/>
</dbReference>
<reference evidence="10 11" key="1">
    <citation type="journal article" date="2015" name="Nature">
        <title>rRNA introns, odd ribosomes, and small enigmatic genomes across a large radiation of phyla.</title>
        <authorList>
            <person name="Brown C.T."/>
            <person name="Hug L.A."/>
            <person name="Thomas B.C."/>
            <person name="Sharon I."/>
            <person name="Castelle C.J."/>
            <person name="Singh A."/>
            <person name="Wilkins M.J."/>
            <person name="Williams K.H."/>
            <person name="Banfield J.F."/>
        </authorList>
    </citation>
    <scope>NUCLEOTIDE SEQUENCE [LARGE SCALE GENOMIC DNA]</scope>
</reference>
<keyword evidence="4" id="KW-0997">Cell inner membrane</keyword>
<evidence type="ECO:0000313" key="10">
    <source>
        <dbReference type="EMBL" id="KKU26014.1"/>
    </source>
</evidence>
<evidence type="ECO:0000259" key="9">
    <source>
        <dbReference type="Pfam" id="PF00482"/>
    </source>
</evidence>
<evidence type="ECO:0000313" key="11">
    <source>
        <dbReference type="Proteomes" id="UP000034175"/>
    </source>
</evidence>
<feature type="domain" description="Type II secretion system protein GspF" evidence="9">
    <location>
        <begin position="31"/>
        <end position="154"/>
    </location>
</feature>
<comment type="caution">
    <text evidence="10">The sequence shown here is derived from an EMBL/GenBank/DDBJ whole genome shotgun (WGS) entry which is preliminary data.</text>
</comment>
<dbReference type="FunFam" id="1.20.81.30:FF:000001">
    <property type="entry name" value="Type II secretion system protein F"/>
    <property type="match status" value="2"/>
</dbReference>
<evidence type="ECO:0000256" key="2">
    <source>
        <dbReference type="ARBA" id="ARBA00005745"/>
    </source>
</evidence>
<dbReference type="GO" id="GO:0015628">
    <property type="term" value="P:protein secretion by the type II secretion system"/>
    <property type="evidence" value="ECO:0007669"/>
    <property type="project" value="TreeGrafter"/>
</dbReference>
<protein>
    <submittedName>
        <fullName evidence="10">Type IV pilus inner membrane protein PilC</fullName>
    </submittedName>
</protein>
<dbReference type="PANTHER" id="PTHR30012">
    <property type="entry name" value="GENERAL SECRETION PATHWAY PROTEIN"/>
    <property type="match status" value="1"/>
</dbReference>
<feature type="transmembrane region" description="Helical" evidence="8">
    <location>
        <begin position="184"/>
        <end position="203"/>
    </location>
</feature>
<dbReference type="AlphaFoldDB" id="A0A0G1NZA8"/>
<keyword evidence="7 8" id="KW-0472">Membrane</keyword>
<dbReference type="EMBL" id="LCMA01000014">
    <property type="protein sequence ID" value="KKU26014.1"/>
    <property type="molecule type" value="Genomic_DNA"/>
</dbReference>
<gene>
    <name evidence="10" type="ORF">UX39_C0014G0007</name>
</gene>
<dbReference type="GO" id="GO:0005886">
    <property type="term" value="C:plasma membrane"/>
    <property type="evidence" value="ECO:0007669"/>
    <property type="project" value="UniProtKB-SubCell"/>
</dbReference>
<dbReference type="PANTHER" id="PTHR30012:SF0">
    <property type="entry name" value="TYPE II SECRETION SYSTEM PROTEIN F-RELATED"/>
    <property type="match status" value="1"/>
</dbReference>
<dbReference type="PRINTS" id="PR00812">
    <property type="entry name" value="BCTERIALGSPF"/>
</dbReference>
<evidence type="ECO:0000256" key="3">
    <source>
        <dbReference type="ARBA" id="ARBA00022475"/>
    </source>
</evidence>
<evidence type="ECO:0000256" key="5">
    <source>
        <dbReference type="ARBA" id="ARBA00022692"/>
    </source>
</evidence>
<dbReference type="InterPro" id="IPR003004">
    <property type="entry name" value="GspF/PilC"/>
</dbReference>
<proteinExistence type="inferred from homology"/>
<name>A0A0G1NZA8_9BACT</name>
<dbReference type="Pfam" id="PF00482">
    <property type="entry name" value="T2SSF"/>
    <property type="match status" value="2"/>
</dbReference>
<comment type="subcellular location">
    <subcellularLocation>
        <location evidence="1">Cell inner membrane</location>
        <topology evidence="1">Multi-pass membrane protein</topology>
    </subcellularLocation>
</comment>
<dbReference type="InterPro" id="IPR018076">
    <property type="entry name" value="T2SS_GspF_dom"/>
</dbReference>
<comment type="similarity">
    <text evidence="2">Belongs to the GSP F family.</text>
</comment>
<keyword evidence="5 8" id="KW-0812">Transmembrane</keyword>
<organism evidence="10 11">
    <name type="scientific">Candidatus Magasanikbacteria bacterium GW2011_GWA2_46_17</name>
    <dbReference type="NCBI Taxonomy" id="1619042"/>
    <lineage>
        <taxon>Bacteria</taxon>
        <taxon>Candidatus Magasanikiibacteriota</taxon>
    </lineage>
</organism>
<feature type="transmembrane region" description="Helical" evidence="8">
    <location>
        <begin position="131"/>
        <end position="153"/>
    </location>
</feature>
<accession>A0A0G1NZA8</accession>
<dbReference type="InterPro" id="IPR042094">
    <property type="entry name" value="T2SS_GspF_sf"/>
</dbReference>
<evidence type="ECO:0000256" key="1">
    <source>
        <dbReference type="ARBA" id="ARBA00004429"/>
    </source>
</evidence>
<sequence length="365" mass="40640">MKKQLSSLEQKINNWISDHLTLVPVMQKILFVSHLRTMVQAGLSVMESLKILSSEIGSAKLRKTITHIKDGVEKGQQLSEVLALYPKIFPPIYVSMIAAGEIAGKMEEALNQVAIQMKKNHELTSKIRGAMIYPAVILIAMIGIAVEIVVFVLPKLMEMFKEFDAELPLPTRILIVITDFTSKYGVWVGISIVLLIILTVRLLKKPRIKRFVHRMNLRLPIAGAIIKKINLARFTLTLATLLESTIPIINAVKIAAEVQGNISYRESLTEVSESLKKGEALSDILARYPRLFPPMVTEMIMVGEQSGKIEQMLTELADYFGNEVDNTMKNFSTIIEPVIILVLGLAVAGIAVAVIMPMYSLTQNF</sequence>
<feature type="domain" description="Type II secretion system protein GspF" evidence="9">
    <location>
        <begin position="234"/>
        <end position="357"/>
    </location>
</feature>
<evidence type="ECO:0000256" key="6">
    <source>
        <dbReference type="ARBA" id="ARBA00022989"/>
    </source>
</evidence>
<evidence type="ECO:0000256" key="8">
    <source>
        <dbReference type="SAM" id="Phobius"/>
    </source>
</evidence>
<evidence type="ECO:0000256" key="7">
    <source>
        <dbReference type="ARBA" id="ARBA00023136"/>
    </source>
</evidence>
<feature type="transmembrane region" description="Helical" evidence="8">
    <location>
        <begin position="338"/>
        <end position="359"/>
    </location>
</feature>
<keyword evidence="6 8" id="KW-1133">Transmembrane helix</keyword>
<dbReference type="Gene3D" id="1.20.81.30">
    <property type="entry name" value="Type II secretion system (T2SS), domain F"/>
    <property type="match status" value="2"/>
</dbReference>
<evidence type="ECO:0000256" key="4">
    <source>
        <dbReference type="ARBA" id="ARBA00022519"/>
    </source>
</evidence>